<dbReference type="RefSeq" id="WP_199034843.1">
    <property type="nucleotide sequence ID" value="NZ_JAELXS010000001.1"/>
</dbReference>
<keyword evidence="2" id="KW-1185">Reference proteome</keyword>
<comment type="caution">
    <text evidence="1">The sequence shown here is derived from an EMBL/GenBank/DDBJ whole genome shotgun (WGS) entry which is preliminary data.</text>
</comment>
<gene>
    <name evidence="1" type="ORF">JAO74_03045</name>
</gene>
<evidence type="ECO:0000313" key="1">
    <source>
        <dbReference type="EMBL" id="MBJ6120764.1"/>
    </source>
</evidence>
<dbReference type="Proteomes" id="UP000640426">
    <property type="component" value="Unassembled WGS sequence"/>
</dbReference>
<reference evidence="2" key="1">
    <citation type="submission" date="2020-12" db="EMBL/GenBank/DDBJ databases">
        <title>Hymenobacter sp.</title>
        <authorList>
            <person name="Kim M.K."/>
        </authorList>
    </citation>
    <scope>NUCLEOTIDE SEQUENCE [LARGE SCALE GENOMIC DNA]</scope>
    <source>
        <strain evidence="2">BT553</strain>
    </source>
</reference>
<evidence type="ECO:0000313" key="2">
    <source>
        <dbReference type="Proteomes" id="UP000640426"/>
    </source>
</evidence>
<evidence type="ECO:0008006" key="3">
    <source>
        <dbReference type="Google" id="ProtNLM"/>
    </source>
</evidence>
<name>A0ABS0XL56_9SPHN</name>
<protein>
    <recommendedName>
        <fullName evidence="3">Glycosyltransferase</fullName>
    </recommendedName>
</protein>
<accession>A0ABS0XL56</accession>
<dbReference type="EMBL" id="JAELXS010000001">
    <property type="protein sequence ID" value="MBJ6120764.1"/>
    <property type="molecule type" value="Genomic_DNA"/>
</dbReference>
<proteinExistence type="predicted"/>
<sequence length="255" mass="28935">MSVRPVTLLMTATVAPARGMRTSLGNPQARRDEYIAALCFYRDWIGRGIDRIVFVDNSNSDLSSFNAVSDGYPITLLSYQGISYPAAHGYGYGEMALIQHAMDHVPELGEGVVVKVTGRYRVTNLTSVIQSAAGVDFAGDIWNWRRPWLDMRIMMWTKRGYNMLLRDSYLLLRDDENRLPPEMILSRHIMASTDVAVRTYLMVDPIVLGVRGMDGKDWGRGSLAFKRRVRALTRPFSLVFSLYPGARRDKEYRSI</sequence>
<organism evidence="1 2">
    <name type="scientific">Sphingomonas mollis</name>
    <dbReference type="NCBI Taxonomy" id="2795726"/>
    <lineage>
        <taxon>Bacteria</taxon>
        <taxon>Pseudomonadati</taxon>
        <taxon>Pseudomonadota</taxon>
        <taxon>Alphaproteobacteria</taxon>
        <taxon>Sphingomonadales</taxon>
        <taxon>Sphingomonadaceae</taxon>
        <taxon>Sphingomonas</taxon>
    </lineage>
</organism>